<dbReference type="RefSeq" id="XP_022323914.1">
    <property type="nucleotide sequence ID" value="XM_022468206.1"/>
</dbReference>
<dbReference type="Proteomes" id="UP000694844">
    <property type="component" value="Chromosome 1"/>
</dbReference>
<keyword evidence="8" id="KW-1185">Reference proteome</keyword>
<feature type="compositionally biased region" description="Basic and acidic residues" evidence="5">
    <location>
        <begin position="328"/>
        <end position="422"/>
    </location>
</feature>
<evidence type="ECO:0000256" key="5">
    <source>
        <dbReference type="SAM" id="MobiDB-lite"/>
    </source>
</evidence>
<evidence type="ECO:0000256" key="2">
    <source>
        <dbReference type="ARBA" id="ARBA00023157"/>
    </source>
</evidence>
<keyword evidence="3" id="KW-0325">Glycoprotein</keyword>
<evidence type="ECO:0000256" key="1">
    <source>
        <dbReference type="ARBA" id="ARBA00022729"/>
    </source>
</evidence>
<dbReference type="SMART" id="SM00408">
    <property type="entry name" value="IGc2"/>
    <property type="match status" value="1"/>
</dbReference>
<keyword evidence="1" id="KW-0732">Signal</keyword>
<evidence type="ECO:0000256" key="4">
    <source>
        <dbReference type="ARBA" id="ARBA00023319"/>
    </source>
</evidence>
<evidence type="ECO:0000259" key="7">
    <source>
        <dbReference type="PROSITE" id="PS50835"/>
    </source>
</evidence>
<dbReference type="InterPro" id="IPR052598">
    <property type="entry name" value="IgSF_CEA-related"/>
</dbReference>
<dbReference type="SUPFAM" id="SSF48726">
    <property type="entry name" value="Immunoglobulin"/>
    <property type="match status" value="1"/>
</dbReference>
<dbReference type="Gene3D" id="2.60.40.10">
    <property type="entry name" value="Immunoglobulins"/>
    <property type="match status" value="2"/>
</dbReference>
<dbReference type="Pfam" id="PF13927">
    <property type="entry name" value="Ig_3"/>
    <property type="match status" value="1"/>
</dbReference>
<dbReference type="OrthoDB" id="6159398at2759"/>
<keyword evidence="6" id="KW-1133">Transmembrane helix</keyword>
<dbReference type="InterPro" id="IPR003598">
    <property type="entry name" value="Ig_sub2"/>
</dbReference>
<dbReference type="PROSITE" id="PS50835">
    <property type="entry name" value="IG_LIKE"/>
    <property type="match status" value="1"/>
</dbReference>
<sequence>MTITNLICDDEGIYRCWIHYFFENNEYDEYSNSSVIFTGKARKPNLFLISSHELEEKSSVGLKCSAEVGAPKGNIKIWKLPQNSNTPEMIYTSTNIHTKNCTKSVSVSHIYKVIRRDNGALFQCSSQNSLNNGVGPSLKSGRISVIYGPDEPSVLLNPHKPSFYVGEDLTLSCSTDSNPPSNFTWTFQPTKHFHGIKDILCTIKIIGSTLILQNMQLSCSGEYTCTASNGLGRRFKNVSVNVRVRIDNPQTTTTGCAQCGHTETCQYKNGKANCITNGWIPVAIISILFSLIFGIAIVALIKKTKNTKDGTPTNSNYLQIQLSASTRESKDDYHPYEKIRSASTRESKDDYHPYEKIRSASTRESKDDYHPYEKIRSASTRESKDDYHPYEKIRSASKRESQDDNHTYEKIAEKQNEPESTKRYRCPFHS</sequence>
<dbReference type="PANTHER" id="PTHR44337:SF8">
    <property type="entry name" value="IMMUNOGLOBULIN SUBTYPE DOMAIN-CONTAINING PROTEIN"/>
    <property type="match status" value="1"/>
</dbReference>
<proteinExistence type="predicted"/>
<name>A0A8B8D8P3_CRAVI</name>
<evidence type="ECO:0000256" key="3">
    <source>
        <dbReference type="ARBA" id="ARBA00023180"/>
    </source>
</evidence>
<evidence type="ECO:0000313" key="9">
    <source>
        <dbReference type="RefSeq" id="XP_022323914.1"/>
    </source>
</evidence>
<keyword evidence="4" id="KW-0393">Immunoglobulin domain</keyword>
<protein>
    <submittedName>
        <fullName evidence="9">Carcinoembryonic antigen-related cell adhesion molecule 5-like isoform X6</fullName>
    </submittedName>
</protein>
<dbReference type="InterPro" id="IPR007110">
    <property type="entry name" value="Ig-like_dom"/>
</dbReference>
<reference evidence="8" key="1">
    <citation type="submission" date="2024-06" db="UniProtKB">
        <authorList>
            <consortium name="RefSeq"/>
        </authorList>
    </citation>
    <scope>NUCLEOTIDE SEQUENCE [LARGE SCALE GENOMIC DNA]</scope>
</reference>
<evidence type="ECO:0000313" key="8">
    <source>
        <dbReference type="Proteomes" id="UP000694844"/>
    </source>
</evidence>
<dbReference type="SMART" id="SM00409">
    <property type="entry name" value="IG"/>
    <property type="match status" value="2"/>
</dbReference>
<dbReference type="GeneID" id="111124893"/>
<dbReference type="InterPro" id="IPR003599">
    <property type="entry name" value="Ig_sub"/>
</dbReference>
<organism evidence="8 9">
    <name type="scientific">Crassostrea virginica</name>
    <name type="common">Eastern oyster</name>
    <dbReference type="NCBI Taxonomy" id="6565"/>
    <lineage>
        <taxon>Eukaryota</taxon>
        <taxon>Metazoa</taxon>
        <taxon>Spiralia</taxon>
        <taxon>Lophotrochozoa</taxon>
        <taxon>Mollusca</taxon>
        <taxon>Bivalvia</taxon>
        <taxon>Autobranchia</taxon>
        <taxon>Pteriomorphia</taxon>
        <taxon>Ostreida</taxon>
        <taxon>Ostreoidea</taxon>
        <taxon>Ostreidae</taxon>
        <taxon>Crassostrea</taxon>
    </lineage>
</organism>
<dbReference type="InterPro" id="IPR036179">
    <property type="entry name" value="Ig-like_dom_sf"/>
</dbReference>
<feature type="transmembrane region" description="Helical" evidence="6">
    <location>
        <begin position="278"/>
        <end position="301"/>
    </location>
</feature>
<gene>
    <name evidence="9" type="primary">LOC111124893</name>
</gene>
<accession>A0A8B8D8P3</accession>
<reference evidence="9" key="2">
    <citation type="submission" date="2025-08" db="UniProtKB">
        <authorList>
            <consortium name="RefSeq"/>
        </authorList>
    </citation>
    <scope>IDENTIFICATION</scope>
    <source>
        <tissue evidence="9">Whole sample</tissue>
    </source>
</reference>
<keyword evidence="6" id="KW-0472">Membrane</keyword>
<keyword evidence="2" id="KW-1015">Disulfide bond</keyword>
<feature type="domain" description="Ig-like" evidence="7">
    <location>
        <begin position="152"/>
        <end position="241"/>
    </location>
</feature>
<evidence type="ECO:0000256" key="6">
    <source>
        <dbReference type="SAM" id="Phobius"/>
    </source>
</evidence>
<keyword evidence="6" id="KW-0812">Transmembrane</keyword>
<feature type="region of interest" description="Disordered" evidence="5">
    <location>
        <begin position="328"/>
        <end position="430"/>
    </location>
</feature>
<dbReference type="InterPro" id="IPR013783">
    <property type="entry name" value="Ig-like_fold"/>
</dbReference>
<dbReference type="PANTHER" id="PTHR44337">
    <property type="entry name" value="CARCINOEMBRYONIC ANTIGEN-RELATED CELL ADHESION MOLECULE 8"/>
    <property type="match status" value="1"/>
</dbReference>
<dbReference type="AlphaFoldDB" id="A0A8B8D8P3"/>